<dbReference type="SUPFAM" id="SSF55120">
    <property type="entry name" value="Pseudouridine synthase"/>
    <property type="match status" value="1"/>
</dbReference>
<evidence type="ECO:0000313" key="10">
    <source>
        <dbReference type="Proteomes" id="UP000321926"/>
    </source>
</evidence>
<gene>
    <name evidence="9" type="primary">rluF</name>
    <name evidence="9" type="ORF">FVR03_19465</name>
</gene>
<dbReference type="Pfam" id="PF01479">
    <property type="entry name" value="S4"/>
    <property type="match status" value="1"/>
</dbReference>
<evidence type="ECO:0000256" key="4">
    <source>
        <dbReference type="ARBA" id="ARBA00036535"/>
    </source>
</evidence>
<dbReference type="RefSeq" id="WP_147923441.1">
    <property type="nucleotide sequence ID" value="NZ_VRTY01000096.1"/>
</dbReference>
<dbReference type="CDD" id="cd00165">
    <property type="entry name" value="S4"/>
    <property type="match status" value="1"/>
</dbReference>
<dbReference type="Gene3D" id="3.10.290.10">
    <property type="entry name" value="RNA-binding S4 domain"/>
    <property type="match status" value="1"/>
</dbReference>
<evidence type="ECO:0000256" key="6">
    <source>
        <dbReference type="RuleBase" id="RU003887"/>
    </source>
</evidence>
<feature type="domain" description="RNA-binding S4" evidence="8">
    <location>
        <begin position="1"/>
        <end position="57"/>
    </location>
</feature>
<accession>A0A5C8J7H9</accession>
<evidence type="ECO:0000256" key="1">
    <source>
        <dbReference type="ARBA" id="ARBA00008348"/>
    </source>
</evidence>
<dbReference type="SUPFAM" id="SSF55174">
    <property type="entry name" value="Alpha-L RNA-binding motif"/>
    <property type="match status" value="1"/>
</dbReference>
<comment type="caution">
    <text evidence="9">The sequence shown here is derived from an EMBL/GenBank/DDBJ whole genome shotgun (WGS) entry which is preliminary data.</text>
</comment>
<dbReference type="GO" id="GO:0160138">
    <property type="term" value="F:23S rRNA pseudouridine(2604) synthase activity"/>
    <property type="evidence" value="ECO:0007669"/>
    <property type="project" value="UniProtKB-EC"/>
</dbReference>
<keyword evidence="2 6" id="KW-0413">Isomerase</keyword>
<dbReference type="CDD" id="cd02554">
    <property type="entry name" value="PseudoU_synth_RluF"/>
    <property type="match status" value="1"/>
</dbReference>
<dbReference type="AlphaFoldDB" id="A0A5C8J7H9"/>
<dbReference type="NCBIfam" id="NF007784">
    <property type="entry name" value="PRK10475.1"/>
    <property type="match status" value="1"/>
</dbReference>
<dbReference type="PANTHER" id="PTHR47683:SF2">
    <property type="entry name" value="RNA-BINDING S4 DOMAIN-CONTAINING PROTEIN"/>
    <property type="match status" value="1"/>
</dbReference>
<dbReference type="EMBL" id="VRTY01000096">
    <property type="protein sequence ID" value="TXK33226.1"/>
    <property type="molecule type" value="Genomic_DNA"/>
</dbReference>
<dbReference type="InterPro" id="IPR002942">
    <property type="entry name" value="S4_RNA-bd"/>
</dbReference>
<keyword evidence="5" id="KW-0694">RNA-binding</keyword>
<dbReference type="InterPro" id="IPR042092">
    <property type="entry name" value="PsdUridine_s_RsuA/RluB/E/F_cat"/>
</dbReference>
<feature type="region of interest" description="Disordered" evidence="7">
    <location>
        <begin position="238"/>
        <end position="317"/>
    </location>
</feature>
<organism evidence="9 10">
    <name type="scientific">Pontibacter qinzhouensis</name>
    <dbReference type="NCBI Taxonomy" id="2603253"/>
    <lineage>
        <taxon>Bacteria</taxon>
        <taxon>Pseudomonadati</taxon>
        <taxon>Bacteroidota</taxon>
        <taxon>Cytophagia</taxon>
        <taxon>Cytophagales</taxon>
        <taxon>Hymenobacteraceae</taxon>
        <taxon>Pontibacter</taxon>
    </lineage>
</organism>
<dbReference type="FunFam" id="3.30.70.1560:FF:000002">
    <property type="entry name" value="Pseudouridine synthase"/>
    <property type="match status" value="1"/>
</dbReference>
<dbReference type="PROSITE" id="PS50889">
    <property type="entry name" value="S4"/>
    <property type="match status" value="1"/>
</dbReference>
<proteinExistence type="inferred from homology"/>
<dbReference type="EC" id="5.4.99.-" evidence="6"/>
<comment type="catalytic activity">
    <reaction evidence="3">
        <text>uridine(35) in tRNA(Tyr) = pseudouridine(35) in tRNA(Tyr)</text>
        <dbReference type="Rhea" id="RHEA:60556"/>
        <dbReference type="Rhea" id="RHEA-COMP:15607"/>
        <dbReference type="Rhea" id="RHEA-COMP:15608"/>
        <dbReference type="ChEBI" id="CHEBI:65314"/>
        <dbReference type="ChEBI" id="CHEBI:65315"/>
    </reaction>
</comment>
<comment type="similarity">
    <text evidence="1 6">Belongs to the pseudouridine synthase RsuA family.</text>
</comment>
<keyword evidence="10" id="KW-1185">Reference proteome</keyword>
<dbReference type="InterPro" id="IPR036986">
    <property type="entry name" value="S4_RNA-bd_sf"/>
</dbReference>
<dbReference type="GO" id="GO:0000455">
    <property type="term" value="P:enzyme-directed rRNA pseudouridine synthesis"/>
    <property type="evidence" value="ECO:0007669"/>
    <property type="project" value="UniProtKB-ARBA"/>
</dbReference>
<dbReference type="Gene3D" id="3.30.70.580">
    <property type="entry name" value="Pseudouridine synthase I, catalytic domain, N-terminal subdomain"/>
    <property type="match status" value="1"/>
</dbReference>
<evidence type="ECO:0000256" key="3">
    <source>
        <dbReference type="ARBA" id="ARBA00036390"/>
    </source>
</evidence>
<dbReference type="NCBIfam" id="TIGR00093">
    <property type="entry name" value="pseudouridine synthase"/>
    <property type="match status" value="1"/>
</dbReference>
<evidence type="ECO:0000256" key="7">
    <source>
        <dbReference type="SAM" id="MobiDB-lite"/>
    </source>
</evidence>
<dbReference type="InterPro" id="IPR000748">
    <property type="entry name" value="PsdUridine_synth_RsuA/RluB/E/F"/>
</dbReference>
<feature type="compositionally biased region" description="Low complexity" evidence="7">
    <location>
        <begin position="283"/>
        <end position="306"/>
    </location>
</feature>
<name>A0A5C8J7H9_9BACT</name>
<dbReference type="FunFam" id="3.10.290.10:FF:000003">
    <property type="entry name" value="Pseudouridine synthase"/>
    <property type="match status" value="1"/>
</dbReference>
<evidence type="ECO:0000256" key="5">
    <source>
        <dbReference type="PROSITE-ProRule" id="PRU00182"/>
    </source>
</evidence>
<dbReference type="Gene3D" id="3.30.70.1560">
    <property type="entry name" value="Alpha-L RNA-binding motif"/>
    <property type="match status" value="1"/>
</dbReference>
<sequence>MRLNKYISDSGLCSRRQADKYIEQGHVLINGKKALLSDKVKPRDVVMVNGHAIEPLKDEDAVYIAFNKPVGIVSTTEAGTKDNIIEYIHHSQRIFPIGRLDKDSQGLIFLTSNGDIVNKILRAGNKHEKEYLVTVNKPVTDQFVEGMASGVPILGSTTKKCAVTKEGPTIFRIILVQGLNRQIRRMCEYFGYEVTKLERIRIMNITLKGLPTGDWRDLTPQEMENIFKLIEQSESAVAPAKKADATAGAPTGSKTNKAPHRNGPRSTAPFKAGAKAADKTARPGKSGRSKSSGASKSAGRSSKPASGGKGRGKARPR</sequence>
<dbReference type="InterPro" id="IPR006145">
    <property type="entry name" value="PsdUridine_synth_RsuA/RluA"/>
</dbReference>
<reference evidence="9 10" key="1">
    <citation type="submission" date="2019-08" db="EMBL/GenBank/DDBJ databases">
        <authorList>
            <person name="Shi S."/>
        </authorList>
    </citation>
    <scope>NUCLEOTIDE SEQUENCE [LARGE SCALE GENOMIC DNA]</scope>
    <source>
        <strain evidence="9 10">GY10130</strain>
    </source>
</reference>
<feature type="compositionally biased region" description="Low complexity" evidence="7">
    <location>
        <begin position="238"/>
        <end position="252"/>
    </location>
</feature>
<protein>
    <recommendedName>
        <fullName evidence="6">Pseudouridine synthase</fullName>
        <ecNumber evidence="6">5.4.99.-</ecNumber>
    </recommendedName>
</protein>
<comment type="catalytic activity">
    <reaction evidence="4">
        <text>uridine(2604) in 23S rRNA = pseudouridine(2604) in 23S rRNA</text>
        <dbReference type="Rhea" id="RHEA:38875"/>
        <dbReference type="Rhea" id="RHEA-COMP:10093"/>
        <dbReference type="Rhea" id="RHEA-COMP:10094"/>
        <dbReference type="ChEBI" id="CHEBI:65314"/>
        <dbReference type="ChEBI" id="CHEBI:65315"/>
        <dbReference type="EC" id="5.4.99.21"/>
    </reaction>
</comment>
<dbReference type="GO" id="GO:0003723">
    <property type="term" value="F:RNA binding"/>
    <property type="evidence" value="ECO:0007669"/>
    <property type="project" value="UniProtKB-KW"/>
</dbReference>
<dbReference type="InterPro" id="IPR020094">
    <property type="entry name" value="TruA/RsuA/RluB/E/F_N"/>
</dbReference>
<dbReference type="Pfam" id="PF00849">
    <property type="entry name" value="PseudoU_synth_2"/>
    <property type="match status" value="1"/>
</dbReference>
<dbReference type="InterPro" id="IPR050343">
    <property type="entry name" value="RsuA_PseudoU_synthase"/>
</dbReference>
<evidence type="ECO:0000313" key="9">
    <source>
        <dbReference type="EMBL" id="TXK33226.1"/>
    </source>
</evidence>
<dbReference type="PANTHER" id="PTHR47683">
    <property type="entry name" value="PSEUDOURIDINE SYNTHASE FAMILY PROTEIN-RELATED"/>
    <property type="match status" value="1"/>
</dbReference>
<dbReference type="PROSITE" id="PS01149">
    <property type="entry name" value="PSI_RSU"/>
    <property type="match status" value="1"/>
</dbReference>
<dbReference type="OrthoDB" id="1012272at2"/>
<dbReference type="InterPro" id="IPR020103">
    <property type="entry name" value="PsdUridine_synth_cat_dom_sf"/>
</dbReference>
<dbReference type="InterPro" id="IPR018496">
    <property type="entry name" value="PsdUridine_synth_RsuA/RluB_CS"/>
</dbReference>
<evidence type="ECO:0000259" key="8">
    <source>
        <dbReference type="SMART" id="SM00363"/>
    </source>
</evidence>
<evidence type="ECO:0000256" key="2">
    <source>
        <dbReference type="ARBA" id="ARBA00023235"/>
    </source>
</evidence>
<dbReference type="Proteomes" id="UP000321926">
    <property type="component" value="Unassembled WGS sequence"/>
</dbReference>
<dbReference type="SMART" id="SM00363">
    <property type="entry name" value="S4"/>
    <property type="match status" value="1"/>
</dbReference>